<evidence type="ECO:0000313" key="2">
    <source>
        <dbReference type="Proteomes" id="UP000564378"/>
    </source>
</evidence>
<comment type="caution">
    <text evidence="1">The sequence shown here is derived from an EMBL/GenBank/DDBJ whole genome shotgun (WGS) entry which is preliminary data.</text>
</comment>
<dbReference type="Pfam" id="PF10098">
    <property type="entry name" value="DUF2336"/>
    <property type="match status" value="1"/>
</dbReference>
<dbReference type="AlphaFoldDB" id="A0A842HXC0"/>
<evidence type="ECO:0000313" key="1">
    <source>
        <dbReference type="EMBL" id="MBC2777602.1"/>
    </source>
</evidence>
<dbReference type="EMBL" id="JACJVJ010000001">
    <property type="protein sequence ID" value="MBC2777602.1"/>
    <property type="molecule type" value="Genomic_DNA"/>
</dbReference>
<reference evidence="1 2" key="1">
    <citation type="submission" date="2020-08" db="EMBL/GenBank/DDBJ databases">
        <title>Draft genome sequence of Parasphingopyxis sp. GrpM-11.</title>
        <authorList>
            <person name="Oh J."/>
            <person name="Roh D.-H."/>
        </authorList>
    </citation>
    <scope>NUCLEOTIDE SEQUENCE [LARGE SCALE GENOMIC DNA]</scope>
    <source>
        <strain evidence="1 2">GrpM-11</strain>
    </source>
</reference>
<sequence>MSEPANSRPESAEERAAALLADAARAAYGRQARATVALEDLHRPERYRLSEFQIHTIRQLLDGLIDAVEGDLRARLLARAELPDNSAFVASIGAAHVAIAGPVMRRAGLPDDAALATVLLRRADEYRIMRQLRKAASVTENGVLDRLMDEPDSAIAASAMRHLIAETRSNDRLDDPHIARADLPAEVDKALVWSVAAALRAYGEREHGIEGAALDAPITASAREMVESRTAEAALESAAMDLAGHLDRHRLIDDRLLAETLGGARLALYAALLGEKAHLPFGTAWDMATAPDAAAHALLLRHLGVERDMAAFLATAMARAVIGDDRAGEECAARRIEGYEAMDAEAIEAAMRPWRLDIAYRTALARLDAGDRA</sequence>
<accession>A0A842HXC0</accession>
<keyword evidence="2" id="KW-1185">Reference proteome</keyword>
<gene>
    <name evidence="1" type="ORF">H6P80_08205</name>
</gene>
<dbReference type="RefSeq" id="WP_185800800.1">
    <property type="nucleotide sequence ID" value="NZ_JACJVJ010000001.1"/>
</dbReference>
<organism evidence="1 2">
    <name type="scientific">Parasphingopyxis marina</name>
    <dbReference type="NCBI Taxonomy" id="2761622"/>
    <lineage>
        <taxon>Bacteria</taxon>
        <taxon>Pseudomonadati</taxon>
        <taxon>Pseudomonadota</taxon>
        <taxon>Alphaproteobacteria</taxon>
        <taxon>Sphingomonadales</taxon>
        <taxon>Sphingomonadaceae</taxon>
        <taxon>Parasphingopyxis</taxon>
    </lineage>
</organism>
<name>A0A842HXC0_9SPHN</name>
<protein>
    <submittedName>
        <fullName evidence="1">DUF2336 domain-containing protein</fullName>
    </submittedName>
</protein>
<dbReference type="Proteomes" id="UP000564378">
    <property type="component" value="Unassembled WGS sequence"/>
</dbReference>
<proteinExistence type="predicted"/>
<dbReference type="InterPro" id="IPR019285">
    <property type="entry name" value="DUF2336"/>
</dbReference>